<proteinExistence type="predicted"/>
<name>A0ABS2CAA9_9NEIS</name>
<reference evidence="1 2" key="1">
    <citation type="submission" date="2019-11" db="EMBL/GenBank/DDBJ databases">
        <title>Novel Deefgea species.</title>
        <authorList>
            <person name="Han J.-H."/>
        </authorList>
    </citation>
    <scope>NUCLEOTIDE SEQUENCE [LARGE SCALE GENOMIC DNA]</scope>
    <source>
        <strain evidence="1 2">LMG 24817</strain>
    </source>
</reference>
<evidence type="ECO:0000313" key="1">
    <source>
        <dbReference type="EMBL" id="MBM5571080.1"/>
    </source>
</evidence>
<organism evidence="1 2">
    <name type="scientific">Deefgea chitinilytica</name>
    <dbReference type="NCBI Taxonomy" id="570276"/>
    <lineage>
        <taxon>Bacteria</taxon>
        <taxon>Pseudomonadati</taxon>
        <taxon>Pseudomonadota</taxon>
        <taxon>Betaproteobacteria</taxon>
        <taxon>Neisseriales</taxon>
        <taxon>Chitinibacteraceae</taxon>
        <taxon>Deefgea</taxon>
    </lineage>
</organism>
<evidence type="ECO:0000313" key="2">
    <source>
        <dbReference type="Proteomes" id="UP001195660"/>
    </source>
</evidence>
<keyword evidence="2" id="KW-1185">Reference proteome</keyword>
<protein>
    <recommendedName>
        <fullName evidence="3">Lipoprotein</fullName>
    </recommendedName>
</protein>
<dbReference type="EMBL" id="WOFE01000002">
    <property type="protein sequence ID" value="MBM5571080.1"/>
    <property type="molecule type" value="Genomic_DNA"/>
</dbReference>
<accession>A0ABS2CAA9</accession>
<comment type="caution">
    <text evidence="1">The sequence shown here is derived from an EMBL/GenBank/DDBJ whole genome shotgun (WGS) entry which is preliminary data.</text>
</comment>
<sequence length="212" mass="22850">MWKSLVLGLSLVVAGCASTPAPVVVEQGRLSPPAGQGIAIIALTAQSFNERSAELALHIDGPAGKISEQIALGTDLIRAPSDPNYLNTRRLSFSFRPLGVQVGNTQNVRGRVLVLPLPAGDYMVSNATGSWLREGIQSSNLETVNVAIQQPFHLAAGEVVYLGQVHVNMSLRSVVELSQNLERDFFDLETRRGVTDFSNIIMRPFNAATTVQ</sequence>
<gene>
    <name evidence="1" type="ORF">GM173_05730</name>
</gene>
<evidence type="ECO:0008006" key="3">
    <source>
        <dbReference type="Google" id="ProtNLM"/>
    </source>
</evidence>
<dbReference type="PROSITE" id="PS51257">
    <property type="entry name" value="PROKAR_LIPOPROTEIN"/>
    <property type="match status" value="1"/>
</dbReference>
<dbReference type="Proteomes" id="UP001195660">
    <property type="component" value="Unassembled WGS sequence"/>
</dbReference>
<dbReference type="RefSeq" id="WP_203570411.1">
    <property type="nucleotide sequence ID" value="NZ_WOFE01000002.1"/>
</dbReference>